<dbReference type="RefSeq" id="WP_083071155.1">
    <property type="nucleotide sequence ID" value="NZ_JACKUJ010000046.1"/>
</dbReference>
<organism evidence="1 2">
    <name type="scientific">Mycolicibacter arupensis</name>
    <dbReference type="NCBI Taxonomy" id="342002"/>
    <lineage>
        <taxon>Bacteria</taxon>
        <taxon>Bacillati</taxon>
        <taxon>Actinomycetota</taxon>
        <taxon>Actinomycetes</taxon>
        <taxon>Mycobacteriales</taxon>
        <taxon>Mycobacteriaceae</taxon>
        <taxon>Mycolicibacter</taxon>
    </lineage>
</organism>
<gene>
    <name evidence="1" type="ORF">BST15_20240</name>
</gene>
<name>A0ABX3RAU8_9MYCO</name>
<comment type="caution">
    <text evidence="1">The sequence shown here is derived from an EMBL/GenBank/DDBJ whole genome shotgun (WGS) entry which is preliminary data.</text>
</comment>
<dbReference type="Proteomes" id="UP000192327">
    <property type="component" value="Unassembled WGS sequence"/>
</dbReference>
<proteinExistence type="predicted"/>
<keyword evidence="2" id="KW-1185">Reference proteome</keyword>
<dbReference type="EMBL" id="MVHH01000085">
    <property type="protein sequence ID" value="OQZ91196.1"/>
    <property type="molecule type" value="Genomic_DNA"/>
</dbReference>
<evidence type="ECO:0000313" key="1">
    <source>
        <dbReference type="EMBL" id="OQZ91196.1"/>
    </source>
</evidence>
<reference evidence="1 2" key="1">
    <citation type="submission" date="2016-12" db="EMBL/GenBank/DDBJ databases">
        <title>The new phylogeny of genus Mycobacterium.</title>
        <authorList>
            <person name="Tortoli E."/>
            <person name="Trovato A."/>
            <person name="Cirillo D.M."/>
        </authorList>
    </citation>
    <scope>NUCLEOTIDE SEQUENCE [LARGE SCALE GENOMIC DNA]</scope>
    <source>
        <strain evidence="1 2">DSM 44942</strain>
    </source>
</reference>
<sequence>MFDEYYRRTWEDTDHDISKHQTEFATNLRVPILATAWPRWNYITGIVVRESGPDHGIMPTEDEIAAVAAQLQEYNLYYGQAFIDAMKHFAPYDIDGGANLGYYLKRPDGVWTYRKRTWRSPCFSTKTTGALADVLSANFSGWAFARVNQLDKQGEA</sequence>
<accession>A0ABX3RAU8</accession>
<protein>
    <submittedName>
        <fullName evidence="1">Uncharacterized protein</fullName>
    </submittedName>
</protein>
<evidence type="ECO:0000313" key="2">
    <source>
        <dbReference type="Proteomes" id="UP000192327"/>
    </source>
</evidence>